<proteinExistence type="predicted"/>
<keyword evidence="7" id="KW-1185">Reference proteome</keyword>
<keyword evidence="2 5" id="KW-0812">Transmembrane</keyword>
<evidence type="ECO:0000256" key="2">
    <source>
        <dbReference type="ARBA" id="ARBA00022692"/>
    </source>
</evidence>
<keyword evidence="4 5" id="KW-0472">Membrane</keyword>
<protein>
    <recommendedName>
        <fullName evidence="8">Acetyl-coenzyme A transporter 1</fullName>
    </recommendedName>
</protein>
<gene>
    <name evidence="6" type="ORF">OXX778_LOCUS21317</name>
</gene>
<organism evidence="6 7">
    <name type="scientific">Brachionus calyciflorus</name>
    <dbReference type="NCBI Taxonomy" id="104777"/>
    <lineage>
        <taxon>Eukaryota</taxon>
        <taxon>Metazoa</taxon>
        <taxon>Spiralia</taxon>
        <taxon>Gnathifera</taxon>
        <taxon>Rotifera</taxon>
        <taxon>Eurotatoria</taxon>
        <taxon>Monogononta</taxon>
        <taxon>Pseudotrocha</taxon>
        <taxon>Ploima</taxon>
        <taxon>Brachionidae</taxon>
        <taxon>Brachionus</taxon>
    </lineage>
</organism>
<feature type="non-terminal residue" evidence="6">
    <location>
        <position position="1"/>
    </location>
</feature>
<comment type="subcellular location">
    <subcellularLocation>
        <location evidence="1">Membrane</location>
        <topology evidence="1">Multi-pass membrane protein</topology>
    </subcellularLocation>
</comment>
<evidence type="ECO:0000313" key="6">
    <source>
        <dbReference type="EMBL" id="CAF1104477.1"/>
    </source>
</evidence>
<dbReference type="GO" id="GO:0035348">
    <property type="term" value="P:acetyl-CoA transmembrane transport"/>
    <property type="evidence" value="ECO:0007669"/>
    <property type="project" value="InterPro"/>
</dbReference>
<accession>A0A814PF63</accession>
<evidence type="ECO:0000256" key="3">
    <source>
        <dbReference type="ARBA" id="ARBA00022989"/>
    </source>
</evidence>
<dbReference type="GO" id="GO:0016020">
    <property type="term" value="C:membrane"/>
    <property type="evidence" value="ECO:0007669"/>
    <property type="project" value="UniProtKB-SubCell"/>
</dbReference>
<dbReference type="SUPFAM" id="SSF103473">
    <property type="entry name" value="MFS general substrate transporter"/>
    <property type="match status" value="1"/>
</dbReference>
<feature type="transmembrane region" description="Helical" evidence="5">
    <location>
        <begin position="37"/>
        <end position="64"/>
    </location>
</feature>
<dbReference type="Gene3D" id="1.20.1250.20">
    <property type="entry name" value="MFS general substrate transporter like domains"/>
    <property type="match status" value="1"/>
</dbReference>
<dbReference type="GO" id="GO:0008521">
    <property type="term" value="F:acetyl-CoA transmembrane transporter activity"/>
    <property type="evidence" value="ECO:0007669"/>
    <property type="project" value="InterPro"/>
</dbReference>
<dbReference type="InterPro" id="IPR024371">
    <property type="entry name" value="AcetylCoA_trans_1-like"/>
</dbReference>
<feature type="transmembrane region" description="Helical" evidence="5">
    <location>
        <begin position="107"/>
        <end position="127"/>
    </location>
</feature>
<reference evidence="6" key="1">
    <citation type="submission" date="2021-02" db="EMBL/GenBank/DDBJ databases">
        <authorList>
            <person name="Nowell W R."/>
        </authorList>
    </citation>
    <scope>NUCLEOTIDE SEQUENCE</scope>
    <source>
        <strain evidence="6">Ploen Becks lab</strain>
    </source>
</reference>
<dbReference type="EMBL" id="CAJNOC010007759">
    <property type="protein sequence ID" value="CAF1104477.1"/>
    <property type="molecule type" value="Genomic_DNA"/>
</dbReference>
<feature type="transmembrane region" description="Helical" evidence="5">
    <location>
        <begin position="142"/>
        <end position="163"/>
    </location>
</feature>
<dbReference type="InterPro" id="IPR036259">
    <property type="entry name" value="MFS_trans_sf"/>
</dbReference>
<dbReference type="AlphaFoldDB" id="A0A814PF63"/>
<evidence type="ECO:0000313" key="7">
    <source>
        <dbReference type="Proteomes" id="UP000663879"/>
    </source>
</evidence>
<sequence>MITREPHQDDVLSLYSFRTDLNEDPKKEKDNSKNGDLINIFFLIFLYVIQAVPFGVASSIPLILSSRKVSYSDQGVYSIAMWPFSIKLLWAPLVDRFFIQKIGRRKTWVIGCQFVSGLIMICLANYVNKLIDSNEENKKNNIYILTLIFGVLVFLCATQDTALDAWSLDLLMERNAHYQALCNSMGMGIGQFIGNAGFLIFESVDFSNKIREFLNLKQQDFGIVNIK</sequence>
<evidence type="ECO:0000256" key="1">
    <source>
        <dbReference type="ARBA" id="ARBA00004141"/>
    </source>
</evidence>
<dbReference type="OrthoDB" id="6415790at2759"/>
<comment type="caution">
    <text evidence="6">The sequence shown here is derived from an EMBL/GenBank/DDBJ whole genome shotgun (WGS) entry which is preliminary data.</text>
</comment>
<feature type="transmembrane region" description="Helical" evidence="5">
    <location>
        <begin position="76"/>
        <end position="95"/>
    </location>
</feature>
<evidence type="ECO:0000256" key="5">
    <source>
        <dbReference type="SAM" id="Phobius"/>
    </source>
</evidence>
<dbReference type="Pfam" id="PF13000">
    <property type="entry name" value="Acatn"/>
    <property type="match status" value="1"/>
</dbReference>
<keyword evidence="3 5" id="KW-1133">Transmembrane helix</keyword>
<dbReference type="Proteomes" id="UP000663879">
    <property type="component" value="Unassembled WGS sequence"/>
</dbReference>
<name>A0A814PF63_9BILA</name>
<dbReference type="PANTHER" id="PTHR12778">
    <property type="entry name" value="SOLUTE CARRIER FAMILY 33 ACETYL-COA TRANSPORTER -RELATED"/>
    <property type="match status" value="1"/>
</dbReference>
<evidence type="ECO:0008006" key="8">
    <source>
        <dbReference type="Google" id="ProtNLM"/>
    </source>
</evidence>
<evidence type="ECO:0000256" key="4">
    <source>
        <dbReference type="ARBA" id="ARBA00023136"/>
    </source>
</evidence>
<dbReference type="PANTHER" id="PTHR12778:SF9">
    <property type="entry name" value="ACETYL-COENZYME A TRANSPORTER 1"/>
    <property type="match status" value="1"/>
</dbReference>
<dbReference type="InterPro" id="IPR004752">
    <property type="entry name" value="AmpG_permease/AT-1"/>
</dbReference>